<dbReference type="NCBIfam" id="TIGR01640">
    <property type="entry name" value="F_box_assoc_1"/>
    <property type="match status" value="1"/>
</dbReference>
<organism evidence="4">
    <name type="scientific">Brassica napus</name>
    <name type="common">Rape</name>
    <dbReference type="NCBI Taxonomy" id="3708"/>
    <lineage>
        <taxon>Eukaryota</taxon>
        <taxon>Viridiplantae</taxon>
        <taxon>Streptophyta</taxon>
        <taxon>Embryophyta</taxon>
        <taxon>Tracheophyta</taxon>
        <taxon>Spermatophyta</taxon>
        <taxon>Magnoliopsida</taxon>
        <taxon>eudicotyledons</taxon>
        <taxon>Gunneridae</taxon>
        <taxon>Pentapetalae</taxon>
        <taxon>rosids</taxon>
        <taxon>malvids</taxon>
        <taxon>Brassicales</taxon>
        <taxon>Brassicaceae</taxon>
        <taxon>Brassiceae</taxon>
        <taxon>Brassica</taxon>
    </lineage>
</organism>
<sequence>MARKLISAGFRRLTLLETNTRPLSQISQLEDIPVIDISSTDRSTLVRQIHQACARFGFVQIINHGFSKATIDEMVSVVTHEFFGMPMNEKRKLYSGDPKKTPRLSTSFNVKEEEVNNWRDYRRLNCYPIDKYVHKWPSNPFIDISSTYRPQLIQQTHSYYTRFDKASITMEALPNDLEERILLNLPPTELGTYSRVSMRCRNVIQSKEFIKEYIGRSTTEPRLLLVETTMKPEVLFHSMYQQANPLLSGKEKVRIPHSPGPQLHIDHPVRGLVCLSYETKVVITNPGAKEIVCLPENETGKQGETKCFLGYDEDTDVYKVLCVPVPVLSTREEAREYQVLTVGSGGESWRGIECKHHHSLVTNGICKGGVVYFVALSECRQIVRVMSFNVNSEIFTVTELPKGAEIHESFSFVNYNGTMALVDELSGTRVEPNGTGVLEMWIMNELERTWETCGIELPCWEETVGSTKYFFKGTIGTGELVFAPIHWFHGHFSVLYYDPVTHKYRVFPIDGVGTDYMYKVRTFLDHVDSPLLI</sequence>
<dbReference type="SUPFAM" id="SSF81383">
    <property type="entry name" value="F-box domain"/>
    <property type="match status" value="1"/>
</dbReference>
<dbReference type="PANTHER" id="PTHR31111:SF138">
    <property type="entry name" value="F-BOX ASSOCIATED DOMAIN-CONTAINING PROTEIN"/>
    <property type="match status" value="1"/>
</dbReference>
<evidence type="ECO:0000259" key="3">
    <source>
        <dbReference type="PROSITE" id="PS50181"/>
    </source>
</evidence>
<evidence type="ECO:0000256" key="2">
    <source>
        <dbReference type="ARBA" id="ARBA00023004"/>
    </source>
</evidence>
<keyword evidence="1" id="KW-0479">Metal-binding</keyword>
<proteinExistence type="predicted"/>
<feature type="domain" description="F-box" evidence="3">
    <location>
        <begin position="167"/>
        <end position="213"/>
    </location>
</feature>
<dbReference type="InterPro" id="IPR027443">
    <property type="entry name" value="IPNS-like_sf"/>
</dbReference>
<keyword evidence="2" id="KW-0408">Iron</keyword>
<dbReference type="Pfam" id="PF14226">
    <property type="entry name" value="DIOX_N"/>
    <property type="match status" value="1"/>
</dbReference>
<dbReference type="SUPFAM" id="SSF51197">
    <property type="entry name" value="Clavaminate synthase-like"/>
    <property type="match status" value="1"/>
</dbReference>
<name>A0A816XAW3_BRANA</name>
<dbReference type="AlphaFoldDB" id="A0A816XAW3"/>
<dbReference type="InterPro" id="IPR017451">
    <property type="entry name" value="F-box-assoc_interact_dom"/>
</dbReference>
<dbReference type="Gene3D" id="2.60.120.330">
    <property type="entry name" value="B-lactam Antibiotic, Isopenicillin N Synthase, Chain"/>
    <property type="match status" value="1"/>
</dbReference>
<reference evidence="4" key="1">
    <citation type="submission" date="2021-01" db="EMBL/GenBank/DDBJ databases">
        <authorList>
            <consortium name="Genoscope - CEA"/>
            <person name="William W."/>
        </authorList>
    </citation>
    <scope>NUCLEOTIDE SEQUENCE</scope>
</reference>
<dbReference type="PANTHER" id="PTHR31111">
    <property type="entry name" value="BNAA05G37150D PROTEIN-RELATED"/>
    <property type="match status" value="1"/>
</dbReference>
<dbReference type="Proteomes" id="UP001295469">
    <property type="component" value="Chromosome A02"/>
</dbReference>
<dbReference type="GO" id="GO:0046872">
    <property type="term" value="F:metal ion binding"/>
    <property type="evidence" value="ECO:0007669"/>
    <property type="project" value="UniProtKB-KW"/>
</dbReference>
<dbReference type="Pfam" id="PF08268">
    <property type="entry name" value="FBA_3"/>
    <property type="match status" value="1"/>
</dbReference>
<dbReference type="InterPro" id="IPR001810">
    <property type="entry name" value="F-box_dom"/>
</dbReference>
<protein>
    <submittedName>
        <fullName evidence="4">(rape) hypothetical protein</fullName>
    </submittedName>
</protein>
<dbReference type="InterPro" id="IPR026992">
    <property type="entry name" value="DIOX_N"/>
</dbReference>
<dbReference type="InterPro" id="IPR036047">
    <property type="entry name" value="F-box-like_dom_sf"/>
</dbReference>
<dbReference type="InterPro" id="IPR013187">
    <property type="entry name" value="F-box-assoc_dom_typ3"/>
</dbReference>
<evidence type="ECO:0000313" key="4">
    <source>
        <dbReference type="EMBL" id="CAF2144671.1"/>
    </source>
</evidence>
<dbReference type="Pfam" id="PF00646">
    <property type="entry name" value="F-box"/>
    <property type="match status" value="1"/>
</dbReference>
<accession>A0A816XAW3</accession>
<dbReference type="EMBL" id="HG994356">
    <property type="protein sequence ID" value="CAF2144671.1"/>
    <property type="molecule type" value="Genomic_DNA"/>
</dbReference>
<gene>
    <name evidence="4" type="ORF">DARMORV10_A02P40260.1</name>
</gene>
<evidence type="ECO:0000256" key="1">
    <source>
        <dbReference type="ARBA" id="ARBA00022723"/>
    </source>
</evidence>
<dbReference type="PROSITE" id="PS50181">
    <property type="entry name" value="FBOX"/>
    <property type="match status" value="1"/>
</dbReference>
<dbReference type="SMART" id="SM00256">
    <property type="entry name" value="FBOX"/>
    <property type="match status" value="1"/>
</dbReference>